<proteinExistence type="predicted"/>
<sequence length="163" mass="17879">MSSSTTRCCTGGGRFRIGGRTSSKTNLEQLLLDRVVSGNGVWGVSGLQRPFQSCSRRLERLYQLRPPVMDLLQSLPEQPCSLGLSLQGYALAVSVQGSGQLLDALGFQVVGTGPHKNCLVIREPFRRAVFWGAAHPGSRVWNQLQVIGLDGRHCIRIHHLPFT</sequence>
<reference key="1">
    <citation type="journal article" date="2007" name="Nature">
        <title>The medaka draft genome and insights into vertebrate genome evolution.</title>
        <authorList>
            <person name="Kasahara M."/>
            <person name="Naruse K."/>
            <person name="Sasaki S."/>
            <person name="Nakatani Y."/>
            <person name="Qu W."/>
            <person name="Ahsan B."/>
            <person name="Yamada T."/>
            <person name="Nagayasu Y."/>
            <person name="Doi K."/>
            <person name="Kasai Y."/>
            <person name="Jindo T."/>
            <person name="Kobayashi D."/>
            <person name="Shimada A."/>
            <person name="Toyoda A."/>
            <person name="Kuroki Y."/>
            <person name="Fujiyama A."/>
            <person name="Sasaki T."/>
            <person name="Shimizu A."/>
            <person name="Asakawa S."/>
            <person name="Shimizu N."/>
            <person name="Hashimoto S."/>
            <person name="Yang J."/>
            <person name="Lee Y."/>
            <person name="Matsushima K."/>
            <person name="Sugano S."/>
            <person name="Sakaizumi M."/>
            <person name="Narita T."/>
            <person name="Ohishi K."/>
            <person name="Haga S."/>
            <person name="Ohta F."/>
            <person name="Nomoto H."/>
            <person name="Nogata K."/>
            <person name="Morishita T."/>
            <person name="Endo T."/>
            <person name="Shin-I T."/>
            <person name="Takeda H."/>
            <person name="Morishita S."/>
            <person name="Kohara Y."/>
        </authorList>
    </citation>
    <scope>NUCLEOTIDE SEQUENCE [LARGE SCALE GENOMIC DNA]</scope>
    <source>
        <strain>Hd-rR</strain>
    </source>
</reference>
<reference evidence="1" key="4">
    <citation type="submission" date="2025-09" db="UniProtKB">
        <authorList>
            <consortium name="Ensembl"/>
        </authorList>
    </citation>
    <scope>IDENTIFICATION</scope>
    <source>
        <strain evidence="1">HNI</strain>
    </source>
</reference>
<reference evidence="1 2" key="2">
    <citation type="submission" date="2017-04" db="EMBL/GenBank/DDBJ databases">
        <title>CpG methylation of centromeres and impact of large insertions on vertebrate speciation.</title>
        <authorList>
            <person name="Ichikawa K."/>
            <person name="Yoshimura J."/>
            <person name="Morishita S."/>
        </authorList>
    </citation>
    <scope>NUCLEOTIDE SEQUENCE</scope>
    <source>
        <strain evidence="1 2">HNI</strain>
    </source>
</reference>
<accession>A0A3P9KA35</accession>
<organism evidence="1 2">
    <name type="scientific">Oryzias latipes</name>
    <name type="common">Japanese rice fish</name>
    <name type="synonym">Japanese killifish</name>
    <dbReference type="NCBI Taxonomy" id="8090"/>
    <lineage>
        <taxon>Eukaryota</taxon>
        <taxon>Metazoa</taxon>
        <taxon>Chordata</taxon>
        <taxon>Craniata</taxon>
        <taxon>Vertebrata</taxon>
        <taxon>Euteleostomi</taxon>
        <taxon>Actinopterygii</taxon>
        <taxon>Neopterygii</taxon>
        <taxon>Teleostei</taxon>
        <taxon>Neoteleostei</taxon>
        <taxon>Acanthomorphata</taxon>
        <taxon>Ovalentaria</taxon>
        <taxon>Atherinomorphae</taxon>
        <taxon>Beloniformes</taxon>
        <taxon>Adrianichthyidae</taxon>
        <taxon>Oryziinae</taxon>
        <taxon>Oryzias</taxon>
    </lineage>
</organism>
<dbReference type="AlphaFoldDB" id="A0A3P9KA35"/>
<protein>
    <submittedName>
        <fullName evidence="1">Uncharacterized protein</fullName>
    </submittedName>
</protein>
<reference evidence="1" key="3">
    <citation type="submission" date="2025-08" db="UniProtKB">
        <authorList>
            <consortium name="Ensembl"/>
        </authorList>
    </citation>
    <scope>IDENTIFICATION</scope>
    <source>
        <strain evidence="1">HNI</strain>
    </source>
</reference>
<evidence type="ECO:0000313" key="2">
    <source>
        <dbReference type="Proteomes" id="UP000265180"/>
    </source>
</evidence>
<dbReference type="Ensembl" id="ENSORLT00020006549.1">
    <property type="protein sequence ID" value="ENSORLP00020005289.1"/>
    <property type="gene ID" value="ENSORLG00020006086.1"/>
</dbReference>
<name>A0A3P9KA35_ORYLA</name>
<evidence type="ECO:0000313" key="1">
    <source>
        <dbReference type="Ensembl" id="ENSORLP00020005289.1"/>
    </source>
</evidence>
<dbReference type="Proteomes" id="UP000265180">
    <property type="component" value="Chromosome 1"/>
</dbReference>